<evidence type="ECO:0000256" key="3">
    <source>
        <dbReference type="ARBA" id="ARBA00012438"/>
    </source>
</evidence>
<dbReference type="InterPro" id="IPR036890">
    <property type="entry name" value="HATPase_C_sf"/>
</dbReference>
<keyword evidence="9" id="KW-0547">Nucleotide-binding</keyword>
<dbReference type="SUPFAM" id="SSF55874">
    <property type="entry name" value="ATPase domain of HSP90 chaperone/DNA topoisomerase II/histidine kinase"/>
    <property type="match status" value="1"/>
</dbReference>
<evidence type="ECO:0000256" key="8">
    <source>
        <dbReference type="ARBA" id="ARBA00022692"/>
    </source>
</evidence>
<evidence type="ECO:0000256" key="6">
    <source>
        <dbReference type="ARBA" id="ARBA00022553"/>
    </source>
</evidence>
<evidence type="ECO:0000256" key="1">
    <source>
        <dbReference type="ARBA" id="ARBA00000085"/>
    </source>
</evidence>
<dbReference type="SUPFAM" id="SSF47384">
    <property type="entry name" value="Homodimeric domain of signal transducing histidine kinase"/>
    <property type="match status" value="1"/>
</dbReference>
<dbReference type="FunFam" id="1.10.287.130:FF:000049">
    <property type="entry name" value="C4-dicarboxylate transport sensor protein DctB"/>
    <property type="match status" value="1"/>
</dbReference>
<keyword evidence="8 18" id="KW-0812">Transmembrane</keyword>
<organism evidence="20 21">
    <name type="scientific">Pseudooceanicola spongiae</name>
    <dbReference type="NCBI Taxonomy" id="2613965"/>
    <lineage>
        <taxon>Bacteria</taxon>
        <taxon>Pseudomonadati</taxon>
        <taxon>Pseudomonadota</taxon>
        <taxon>Alphaproteobacteria</taxon>
        <taxon>Rhodobacterales</taxon>
        <taxon>Paracoccaceae</taxon>
        <taxon>Pseudooceanicola</taxon>
    </lineage>
</organism>
<dbReference type="SMART" id="SM00388">
    <property type="entry name" value="HisKA"/>
    <property type="match status" value="1"/>
</dbReference>
<evidence type="ECO:0000256" key="10">
    <source>
        <dbReference type="ARBA" id="ARBA00022777"/>
    </source>
</evidence>
<protein>
    <recommendedName>
        <fullName evidence="16">C4-dicarboxylate transport sensor protein DctB</fullName>
        <ecNumber evidence="3">2.7.13.3</ecNumber>
    </recommendedName>
</protein>
<keyword evidence="17" id="KW-0175">Coiled coil</keyword>
<comment type="catalytic activity">
    <reaction evidence="1">
        <text>ATP + protein L-histidine = ADP + protein N-phospho-L-histidine.</text>
        <dbReference type="EC" id="2.7.13.3"/>
    </reaction>
</comment>
<evidence type="ECO:0000256" key="11">
    <source>
        <dbReference type="ARBA" id="ARBA00022840"/>
    </source>
</evidence>
<sequence>MWRRGLGIALLLLSVGLVSGLVFQSAYRQSLGALAQRGESDLSLASDRLTGQLQRYQDLAVLMSDHPVLRGLSVGLGDVEAAQVLLLASVDRTGVLNMAYLDAQGRPLAEAKPAAVPTTDYIAEAVTRAQSGALGSGHGVDPGAGVRVYVFAAPTFSGSGGVIGILLVTVNIDLLEQEWRGDRPAVLFTDAAQEVFISNRSELIGWRRATAGAGLVPPGATDSTVSARRIGGLELWRIDWSPYLPRRALHLERDLPQVGMRAEALVDAAPVRRLAGLQATVVALVLMVLGTALIAALERRRSLAQVNAQLESRVVARTAELSGANAQLRREVTERQEAEAALKRAQAELVQASKLSALGQMSAGLSHELNQPLMAIRQFAENGAVFLERGKPERAAANLQRIADLAGRMGRIIRNLRAFARQESEPVRRIELGAVIATALEMTEGRIAKDGVTLHWQAPNAPVWAMGGEVRLGQVLVNLITNAVDAMAASPSKELTISLSLDEAARPEIRVRDTGPGIAAPEKIFDPFYSTKEVGASEGMGLGLSISYGLVQSFGGAIRGQTHPEGGAEFTVQLNAAGPARS</sequence>
<evidence type="ECO:0000256" key="15">
    <source>
        <dbReference type="ARBA" id="ARBA00059004"/>
    </source>
</evidence>
<dbReference type="InterPro" id="IPR003594">
    <property type="entry name" value="HATPase_dom"/>
</dbReference>
<dbReference type="GO" id="GO:0005886">
    <property type="term" value="C:plasma membrane"/>
    <property type="evidence" value="ECO:0007669"/>
    <property type="project" value="UniProtKB-SubCell"/>
</dbReference>
<dbReference type="InterPro" id="IPR003661">
    <property type="entry name" value="HisK_dim/P_dom"/>
</dbReference>
<dbReference type="InterPro" id="IPR036097">
    <property type="entry name" value="HisK_dim/P_sf"/>
</dbReference>
<keyword evidence="21" id="KW-1185">Reference proteome</keyword>
<dbReference type="Gene3D" id="1.10.287.130">
    <property type="match status" value="1"/>
</dbReference>
<dbReference type="PROSITE" id="PS50109">
    <property type="entry name" value="HIS_KIN"/>
    <property type="match status" value="1"/>
</dbReference>
<evidence type="ECO:0000256" key="9">
    <source>
        <dbReference type="ARBA" id="ARBA00022741"/>
    </source>
</evidence>
<dbReference type="Pfam" id="PF02518">
    <property type="entry name" value="HATPase_c"/>
    <property type="match status" value="1"/>
</dbReference>
<keyword evidence="6" id="KW-0597">Phosphoprotein</keyword>
<feature type="domain" description="Histidine kinase" evidence="19">
    <location>
        <begin position="364"/>
        <end position="578"/>
    </location>
</feature>
<keyword evidence="12 18" id="KW-1133">Transmembrane helix</keyword>
<keyword evidence="5" id="KW-0997">Cell inner membrane</keyword>
<dbReference type="PIRSF" id="PIRSF036431">
    <property type="entry name" value="STHK_DctB"/>
    <property type="match status" value="1"/>
</dbReference>
<dbReference type="Gene3D" id="3.30.565.10">
    <property type="entry name" value="Histidine kinase-like ATPase, C-terminal domain"/>
    <property type="match status" value="1"/>
</dbReference>
<dbReference type="GO" id="GO:0000155">
    <property type="term" value="F:phosphorelay sensor kinase activity"/>
    <property type="evidence" value="ECO:0007669"/>
    <property type="project" value="InterPro"/>
</dbReference>
<dbReference type="Pfam" id="PF00512">
    <property type="entry name" value="HisKA"/>
    <property type="match status" value="1"/>
</dbReference>
<evidence type="ECO:0000256" key="14">
    <source>
        <dbReference type="ARBA" id="ARBA00023136"/>
    </source>
</evidence>
<feature type="transmembrane region" description="Helical" evidence="18">
    <location>
        <begin position="275"/>
        <end position="297"/>
    </location>
</feature>
<dbReference type="GO" id="GO:0005524">
    <property type="term" value="F:ATP binding"/>
    <property type="evidence" value="ECO:0007669"/>
    <property type="project" value="UniProtKB-KW"/>
</dbReference>
<dbReference type="AlphaFoldDB" id="A0A7L9WMG3"/>
<proteinExistence type="predicted"/>
<evidence type="ECO:0000256" key="17">
    <source>
        <dbReference type="SAM" id="Coils"/>
    </source>
</evidence>
<evidence type="ECO:0000256" key="18">
    <source>
        <dbReference type="SAM" id="Phobius"/>
    </source>
</evidence>
<reference evidence="20 21" key="1">
    <citation type="submission" date="2019-10" db="EMBL/GenBank/DDBJ databases">
        <title>Pseudopuniceibacterium sp. HQ09 islated from Antarctica.</title>
        <authorList>
            <person name="Liao L."/>
            <person name="Su S."/>
            <person name="Chen B."/>
            <person name="Yu Y."/>
        </authorList>
    </citation>
    <scope>NUCLEOTIDE SEQUENCE [LARGE SCALE GENOMIC DNA]</scope>
    <source>
        <strain evidence="20 21">HQ09</strain>
    </source>
</reference>
<comment type="subcellular location">
    <subcellularLocation>
        <location evidence="2">Cell inner membrane</location>
        <topology evidence="2">Multi-pass membrane protein</topology>
    </subcellularLocation>
</comment>
<dbReference type="KEGG" id="pshq:F3W81_06975"/>
<keyword evidence="13" id="KW-0902">Two-component regulatory system</keyword>
<keyword evidence="11" id="KW-0067">ATP-binding</keyword>
<keyword evidence="7" id="KW-0808">Transferase</keyword>
<dbReference type="Proteomes" id="UP000594118">
    <property type="component" value="Chromosome"/>
</dbReference>
<evidence type="ECO:0000256" key="16">
    <source>
        <dbReference type="ARBA" id="ARBA00073143"/>
    </source>
</evidence>
<name>A0A7L9WMG3_9RHOB</name>
<evidence type="ECO:0000256" key="7">
    <source>
        <dbReference type="ARBA" id="ARBA00022679"/>
    </source>
</evidence>
<dbReference type="RefSeq" id="WP_193082896.1">
    <property type="nucleotide sequence ID" value="NZ_CP045201.1"/>
</dbReference>
<dbReference type="EC" id="2.7.13.3" evidence="3"/>
<dbReference type="PRINTS" id="PR00344">
    <property type="entry name" value="BCTRLSENSOR"/>
</dbReference>
<gene>
    <name evidence="20" type="ORF">F3W81_06975</name>
</gene>
<evidence type="ECO:0000256" key="13">
    <source>
        <dbReference type="ARBA" id="ARBA00023012"/>
    </source>
</evidence>
<dbReference type="SMART" id="SM00387">
    <property type="entry name" value="HATPase_c"/>
    <property type="match status" value="1"/>
</dbReference>
<keyword evidence="14 18" id="KW-0472">Membrane</keyword>
<feature type="coiled-coil region" evidence="17">
    <location>
        <begin position="321"/>
        <end position="355"/>
    </location>
</feature>
<evidence type="ECO:0000256" key="5">
    <source>
        <dbReference type="ARBA" id="ARBA00022519"/>
    </source>
</evidence>
<comment type="function">
    <text evidence="15">Member of the two-component regulatory system DctB/DctD involved in the transport of C4-dicarboxylates. DctB functions as a membrane-associated protein kinase that phosphorylates DctD in response to environmental signals.</text>
</comment>
<dbReference type="PANTHER" id="PTHR43065">
    <property type="entry name" value="SENSOR HISTIDINE KINASE"/>
    <property type="match status" value="1"/>
</dbReference>
<evidence type="ECO:0000259" key="19">
    <source>
        <dbReference type="PROSITE" id="PS50109"/>
    </source>
</evidence>
<evidence type="ECO:0000256" key="12">
    <source>
        <dbReference type="ARBA" id="ARBA00022989"/>
    </source>
</evidence>
<dbReference type="InterPro" id="IPR017055">
    <property type="entry name" value="Sig_transdc_His_kinase_DctB"/>
</dbReference>
<dbReference type="PANTHER" id="PTHR43065:SF46">
    <property type="entry name" value="C4-DICARBOXYLATE TRANSPORT SENSOR PROTEIN DCTB"/>
    <property type="match status" value="1"/>
</dbReference>
<dbReference type="EMBL" id="CP045201">
    <property type="protein sequence ID" value="QOL80576.1"/>
    <property type="molecule type" value="Genomic_DNA"/>
</dbReference>
<dbReference type="CDD" id="cd00082">
    <property type="entry name" value="HisKA"/>
    <property type="match status" value="1"/>
</dbReference>
<dbReference type="InterPro" id="IPR005467">
    <property type="entry name" value="His_kinase_dom"/>
</dbReference>
<keyword evidence="4" id="KW-1003">Cell membrane</keyword>
<evidence type="ECO:0000313" key="20">
    <source>
        <dbReference type="EMBL" id="QOL80576.1"/>
    </source>
</evidence>
<dbReference type="InterPro" id="IPR004358">
    <property type="entry name" value="Sig_transdc_His_kin-like_C"/>
</dbReference>
<keyword evidence="10 20" id="KW-0418">Kinase</keyword>
<evidence type="ECO:0000256" key="2">
    <source>
        <dbReference type="ARBA" id="ARBA00004429"/>
    </source>
</evidence>
<accession>A0A7L9WMG3</accession>
<evidence type="ECO:0000256" key="4">
    <source>
        <dbReference type="ARBA" id="ARBA00022475"/>
    </source>
</evidence>
<evidence type="ECO:0000313" key="21">
    <source>
        <dbReference type="Proteomes" id="UP000594118"/>
    </source>
</evidence>